<protein>
    <submittedName>
        <fullName evidence="1">Uncharacterized protein</fullName>
    </submittedName>
</protein>
<proteinExistence type="predicted"/>
<reference evidence="1 2" key="1">
    <citation type="journal article" date="2021" name="bioRxiv">
        <title>Chromosome-scale and haplotype-resolved genome assembly of a tetraploid potato cultivar.</title>
        <authorList>
            <person name="Sun H."/>
            <person name="Jiao W.-B."/>
            <person name="Krause K."/>
            <person name="Campoy J.A."/>
            <person name="Goel M."/>
            <person name="Folz-Donahue K."/>
            <person name="Kukat C."/>
            <person name="Huettel B."/>
            <person name="Schneeberger K."/>
        </authorList>
    </citation>
    <scope>NUCLEOTIDE SEQUENCE [LARGE SCALE GENOMIC DNA]</scope>
    <source>
        <strain evidence="1">SolTubOtavaFocal</strain>
        <tissue evidence="1">Leaves</tissue>
    </source>
</reference>
<gene>
    <name evidence="1" type="ORF">KY290_021256</name>
</gene>
<name>A0ABQ7V337_SOLTU</name>
<evidence type="ECO:0000313" key="2">
    <source>
        <dbReference type="Proteomes" id="UP000826656"/>
    </source>
</evidence>
<comment type="caution">
    <text evidence="1">The sequence shown here is derived from an EMBL/GenBank/DDBJ whole genome shotgun (WGS) entry which is preliminary data.</text>
</comment>
<dbReference type="Proteomes" id="UP000826656">
    <property type="component" value="Unassembled WGS sequence"/>
</dbReference>
<dbReference type="EMBL" id="JAIVGD010000015">
    <property type="protein sequence ID" value="KAH0757763.1"/>
    <property type="molecule type" value="Genomic_DNA"/>
</dbReference>
<evidence type="ECO:0000313" key="1">
    <source>
        <dbReference type="EMBL" id="KAH0757763.1"/>
    </source>
</evidence>
<accession>A0ABQ7V337</accession>
<sequence length="118" mass="13958">MEALLAIPPRATVRGDERYFIQLIVLKDVQPYAPLRVLHQFGQTQVIPLRSNMDQFKYDFELDNPQIHNILQRWERVVTIPMGARWAFCTLEYCIWILKEVKSRELSGEGYYGLTDER</sequence>
<organism evidence="1 2">
    <name type="scientific">Solanum tuberosum</name>
    <name type="common">Potato</name>
    <dbReference type="NCBI Taxonomy" id="4113"/>
    <lineage>
        <taxon>Eukaryota</taxon>
        <taxon>Viridiplantae</taxon>
        <taxon>Streptophyta</taxon>
        <taxon>Embryophyta</taxon>
        <taxon>Tracheophyta</taxon>
        <taxon>Spermatophyta</taxon>
        <taxon>Magnoliopsida</taxon>
        <taxon>eudicotyledons</taxon>
        <taxon>Gunneridae</taxon>
        <taxon>Pentapetalae</taxon>
        <taxon>asterids</taxon>
        <taxon>lamiids</taxon>
        <taxon>Solanales</taxon>
        <taxon>Solanaceae</taxon>
        <taxon>Solanoideae</taxon>
        <taxon>Solaneae</taxon>
        <taxon>Solanum</taxon>
    </lineage>
</organism>
<keyword evidence="2" id="KW-1185">Reference proteome</keyword>